<proteinExistence type="predicted"/>
<dbReference type="OrthoDB" id="1762823at2"/>
<feature type="transmembrane region" description="Helical" evidence="5">
    <location>
        <begin position="300"/>
        <end position="317"/>
    </location>
</feature>
<dbReference type="Pfam" id="PF04932">
    <property type="entry name" value="Wzy_C"/>
    <property type="match status" value="1"/>
</dbReference>
<evidence type="ECO:0000256" key="1">
    <source>
        <dbReference type="ARBA" id="ARBA00004141"/>
    </source>
</evidence>
<evidence type="ECO:0000313" key="7">
    <source>
        <dbReference type="EMBL" id="OEH85477.1"/>
    </source>
</evidence>
<dbReference type="GO" id="GO:0016020">
    <property type="term" value="C:membrane"/>
    <property type="evidence" value="ECO:0007669"/>
    <property type="project" value="UniProtKB-SubCell"/>
</dbReference>
<evidence type="ECO:0000256" key="2">
    <source>
        <dbReference type="ARBA" id="ARBA00022692"/>
    </source>
</evidence>
<protein>
    <recommendedName>
        <fullName evidence="6">O-antigen ligase-related domain-containing protein</fullName>
    </recommendedName>
</protein>
<dbReference type="InterPro" id="IPR051533">
    <property type="entry name" value="WaaL-like"/>
</dbReference>
<feature type="domain" description="O-antigen ligase-related" evidence="6">
    <location>
        <begin position="460"/>
        <end position="550"/>
    </location>
</feature>
<accession>A0A1E5L5Q5</accession>
<feature type="transmembrane region" description="Helical" evidence="5">
    <location>
        <begin position="136"/>
        <end position="154"/>
    </location>
</feature>
<dbReference type="InterPro" id="IPR007016">
    <property type="entry name" value="O-antigen_ligase-rel_domated"/>
</dbReference>
<dbReference type="AlphaFoldDB" id="A0A1E5L5Q5"/>
<dbReference type="PANTHER" id="PTHR37422:SF13">
    <property type="entry name" value="LIPOPOLYSACCHARIDE BIOSYNTHESIS PROTEIN PA4999-RELATED"/>
    <property type="match status" value="1"/>
</dbReference>
<dbReference type="STRING" id="1390249.BHU72_05165"/>
<evidence type="ECO:0000256" key="5">
    <source>
        <dbReference type="SAM" id="Phobius"/>
    </source>
</evidence>
<comment type="subcellular location">
    <subcellularLocation>
        <location evidence="1">Membrane</location>
        <topology evidence="1">Multi-pass membrane protein</topology>
    </subcellularLocation>
</comment>
<feature type="transmembrane region" description="Helical" evidence="5">
    <location>
        <begin position="98"/>
        <end position="116"/>
    </location>
</feature>
<dbReference type="EMBL" id="MJAT01000022">
    <property type="protein sequence ID" value="OEH85477.1"/>
    <property type="molecule type" value="Genomic_DNA"/>
</dbReference>
<dbReference type="PANTHER" id="PTHR37422">
    <property type="entry name" value="TEICHURONIC ACID BIOSYNTHESIS PROTEIN TUAE"/>
    <property type="match status" value="1"/>
</dbReference>
<evidence type="ECO:0000256" key="4">
    <source>
        <dbReference type="ARBA" id="ARBA00023136"/>
    </source>
</evidence>
<keyword evidence="3 5" id="KW-1133">Transmembrane helix</keyword>
<feature type="transmembrane region" description="Helical" evidence="5">
    <location>
        <begin position="161"/>
        <end position="182"/>
    </location>
</feature>
<organism evidence="7 8">
    <name type="scientific">Desulfuribacillus stibiiarsenatis</name>
    <dbReference type="NCBI Taxonomy" id="1390249"/>
    <lineage>
        <taxon>Bacteria</taxon>
        <taxon>Bacillati</taxon>
        <taxon>Bacillota</taxon>
        <taxon>Desulfuribacillia</taxon>
        <taxon>Desulfuribacillales</taxon>
        <taxon>Desulfuribacillaceae</taxon>
        <taxon>Desulfuribacillus</taxon>
    </lineage>
</organism>
<gene>
    <name evidence="7" type="ORF">BHU72_05165</name>
</gene>
<dbReference type="RefSeq" id="WP_069702304.1">
    <property type="nucleotide sequence ID" value="NZ_MJAT01000022.1"/>
</dbReference>
<feature type="transmembrane region" description="Helical" evidence="5">
    <location>
        <begin position="252"/>
        <end position="268"/>
    </location>
</feature>
<feature type="transmembrane region" description="Helical" evidence="5">
    <location>
        <begin position="227"/>
        <end position="245"/>
    </location>
</feature>
<keyword evidence="8" id="KW-1185">Reference proteome</keyword>
<evidence type="ECO:0000313" key="8">
    <source>
        <dbReference type="Proteomes" id="UP000095255"/>
    </source>
</evidence>
<sequence length="627" mass="71508">MNFNNGKKQKKRELHNGLNVLDWYYLIPLALIGAFVPTIVYLKITELPPHIAAHWVSSENLDFFSYYKSLWIQIISGLSIIILVLARIQNTFRFRNEIIYYPLFLYAGMIILSTIFTDPIYMDVALKGFPDRFEGMWVLLSYIVITIVTMNIVNQSSHFKILLGSLLVSASILSILGIFQFFGTDFFQTDIGKALILPNQYKYMSDTLSFTFGPHTIYSTFYNTNYVGSYMSMVFILSIVLYLFAKERNYQIVLGIVICLTFSNLIGSNSRAGLMGGVIAFLVLFIVMYRVIIEKWKQSIILAFSLCLIFFGLNTISDGGLTSNIERLTSEQNNLITDNIKDESNEGKISLDFKDLSLDKNRAILDMGQQILTVEALRVDNSMEYNHEDYKFYDTEGKTLPYTFNKELYELSFDDANYSKYTLIIAGNLVQINYNTSLSISLGTGPDGKIYFVNNKNQLVQLNTAPSWGFEGRETMGSSRGYLWSRSIPMLKETVLLGKGPDTYAIYFPQDDYIAKRKYLSEFYRLVDKPHNIYLQQGINTGVISLIAFLSIFFIYFYSCFRLYFKKNINGENIFNVVGIASFLAVISYAVTGIFNDSVVSVAPVFWLILGIGLASNRINKENIIQT</sequence>
<feature type="transmembrane region" description="Helical" evidence="5">
    <location>
        <begin position="598"/>
        <end position="616"/>
    </location>
</feature>
<evidence type="ECO:0000259" key="6">
    <source>
        <dbReference type="Pfam" id="PF04932"/>
    </source>
</evidence>
<feature type="transmembrane region" description="Helical" evidence="5">
    <location>
        <begin position="21"/>
        <end position="44"/>
    </location>
</feature>
<comment type="caution">
    <text evidence="7">The sequence shown here is derived from an EMBL/GenBank/DDBJ whole genome shotgun (WGS) entry which is preliminary data.</text>
</comment>
<feature type="transmembrane region" description="Helical" evidence="5">
    <location>
        <begin position="542"/>
        <end position="561"/>
    </location>
</feature>
<feature type="transmembrane region" description="Helical" evidence="5">
    <location>
        <begin position="274"/>
        <end position="293"/>
    </location>
</feature>
<name>A0A1E5L5Q5_9FIRM</name>
<feature type="transmembrane region" description="Helical" evidence="5">
    <location>
        <begin position="573"/>
        <end position="592"/>
    </location>
</feature>
<dbReference type="Proteomes" id="UP000095255">
    <property type="component" value="Unassembled WGS sequence"/>
</dbReference>
<keyword evidence="2 5" id="KW-0812">Transmembrane</keyword>
<keyword evidence="4 5" id="KW-0472">Membrane</keyword>
<feature type="transmembrane region" description="Helical" evidence="5">
    <location>
        <begin position="64"/>
        <end position="86"/>
    </location>
</feature>
<reference evidence="7 8" key="1">
    <citation type="submission" date="2016-09" db="EMBL/GenBank/DDBJ databases">
        <title>Desulfuribacillus arsenicus sp. nov., an obligately anaerobic, dissimilatory arsenic- and antimonate-reducing bacterium isolated from anoxic sediments.</title>
        <authorList>
            <person name="Abin C.A."/>
            <person name="Hollibaugh J.T."/>
        </authorList>
    </citation>
    <scope>NUCLEOTIDE SEQUENCE [LARGE SCALE GENOMIC DNA]</scope>
    <source>
        <strain evidence="7 8">MLFW-2</strain>
    </source>
</reference>
<evidence type="ECO:0000256" key="3">
    <source>
        <dbReference type="ARBA" id="ARBA00022989"/>
    </source>
</evidence>